<dbReference type="Proteomes" id="UP000694406">
    <property type="component" value="Unplaced"/>
</dbReference>
<dbReference type="AlphaFoldDB" id="A0A8C5WXF1"/>
<keyword evidence="2" id="KW-0808">Transferase</keyword>
<evidence type="ECO:0000259" key="4">
    <source>
        <dbReference type="Pfam" id="PF00583"/>
    </source>
</evidence>
<evidence type="ECO:0000256" key="2">
    <source>
        <dbReference type="ARBA" id="ARBA00022679"/>
    </source>
</evidence>
<dbReference type="PANTHER" id="PTHR10545">
    <property type="entry name" value="DIAMINE N-ACETYLTRANSFERASE"/>
    <property type="match status" value="1"/>
</dbReference>
<dbReference type="SUPFAM" id="SSF55729">
    <property type="entry name" value="Acyl-CoA N-acyltransferases (Nat)"/>
    <property type="match status" value="1"/>
</dbReference>
<dbReference type="Pfam" id="PF00583">
    <property type="entry name" value="Acetyltransf_1"/>
    <property type="match status" value="1"/>
</dbReference>
<comment type="similarity">
    <text evidence="1">Belongs to the acetyltransferase family.</text>
</comment>
<organism evidence="5 6">
    <name type="scientific">Laticauda laticaudata</name>
    <name type="common">Blue-ringed sea krait</name>
    <name type="synonym">Blue-lipped sea krait</name>
    <dbReference type="NCBI Taxonomy" id="8630"/>
    <lineage>
        <taxon>Eukaryota</taxon>
        <taxon>Metazoa</taxon>
        <taxon>Chordata</taxon>
        <taxon>Craniata</taxon>
        <taxon>Vertebrata</taxon>
        <taxon>Euteleostomi</taxon>
        <taxon>Lepidosauria</taxon>
        <taxon>Squamata</taxon>
        <taxon>Bifurcata</taxon>
        <taxon>Unidentata</taxon>
        <taxon>Episquamata</taxon>
        <taxon>Toxicofera</taxon>
        <taxon>Serpentes</taxon>
        <taxon>Colubroidea</taxon>
        <taxon>Elapidae</taxon>
        <taxon>Laticaudinae</taxon>
        <taxon>Laticauda</taxon>
    </lineage>
</organism>
<dbReference type="Ensembl" id="ENSLLTT00000021461.1">
    <property type="protein sequence ID" value="ENSLLTP00000020697.1"/>
    <property type="gene ID" value="ENSLLTG00000015483.1"/>
</dbReference>
<evidence type="ECO:0000256" key="1">
    <source>
        <dbReference type="ARBA" id="ARBA00008694"/>
    </source>
</evidence>
<feature type="domain" description="N-acetyltransferase" evidence="4">
    <location>
        <begin position="66"/>
        <end position="147"/>
    </location>
</feature>
<keyword evidence="3" id="KW-0012">Acyltransferase</keyword>
<reference evidence="5" key="2">
    <citation type="submission" date="2025-09" db="UniProtKB">
        <authorList>
            <consortium name="Ensembl"/>
        </authorList>
    </citation>
    <scope>IDENTIFICATION</scope>
</reference>
<dbReference type="InterPro" id="IPR016181">
    <property type="entry name" value="Acyl_CoA_acyltransferase"/>
</dbReference>
<evidence type="ECO:0000313" key="5">
    <source>
        <dbReference type="Ensembl" id="ENSLLTP00000020697.1"/>
    </source>
</evidence>
<proteinExistence type="inferred from homology"/>
<protein>
    <recommendedName>
        <fullName evidence="4">N-acetyltransferase domain-containing protein</fullName>
    </recommendedName>
</protein>
<sequence length="186" mass="20549">QPADPLMGVFSLSLSLFVAPSQELAAFEKLSTQVAITDEGLREDGFGQDPFYKCVVAELPPECRSKEGHTVIGYGLYYFTYSTWKGRNVYTEDLYVMPEFRGASLAWGSHIFALPPSQIALEKGCTQMRLGVLDWNRPAIDFYFRRGAVDLTAAEGWHSFRFEARALKQLALGEAGPGVGLGSSRP</sequence>
<accession>A0A8C5WXF1</accession>
<evidence type="ECO:0000256" key="3">
    <source>
        <dbReference type="ARBA" id="ARBA00023315"/>
    </source>
</evidence>
<dbReference type="GeneTree" id="ENSGT00950000183121"/>
<dbReference type="GO" id="GO:0008080">
    <property type="term" value="F:N-acetyltransferase activity"/>
    <property type="evidence" value="ECO:0007669"/>
    <property type="project" value="TreeGrafter"/>
</dbReference>
<dbReference type="PANTHER" id="PTHR10545:SF51">
    <property type="entry name" value="THIALYSINE N-EPSILON-ACETYLTRANSFERASE"/>
    <property type="match status" value="1"/>
</dbReference>
<dbReference type="FunFam" id="3.40.630.30:FF:000064">
    <property type="entry name" value="GNAT family acetyltransferase"/>
    <property type="match status" value="1"/>
</dbReference>
<dbReference type="InterPro" id="IPR000182">
    <property type="entry name" value="GNAT_dom"/>
</dbReference>
<name>A0A8C5WXF1_LATLA</name>
<reference evidence="5" key="1">
    <citation type="submission" date="2025-08" db="UniProtKB">
        <authorList>
            <consortium name="Ensembl"/>
        </authorList>
    </citation>
    <scope>IDENTIFICATION</scope>
</reference>
<dbReference type="InterPro" id="IPR051016">
    <property type="entry name" value="Diverse_Substrate_AcTransf"/>
</dbReference>
<keyword evidence="6" id="KW-1185">Reference proteome</keyword>
<dbReference type="Gene3D" id="3.40.630.30">
    <property type="match status" value="1"/>
</dbReference>
<evidence type="ECO:0000313" key="6">
    <source>
        <dbReference type="Proteomes" id="UP000694406"/>
    </source>
</evidence>